<protein>
    <submittedName>
        <fullName evidence="1">Uncharacterized protein</fullName>
    </submittedName>
</protein>
<dbReference type="eggNOG" id="ENOG502ZT07">
    <property type="taxonomic scope" value="Bacteria"/>
</dbReference>
<name>W5WJA6_9PSEU</name>
<dbReference type="Proteomes" id="UP000019225">
    <property type="component" value="Chromosome"/>
</dbReference>
<evidence type="ECO:0000313" key="1">
    <source>
        <dbReference type="EMBL" id="AHH98244.1"/>
    </source>
</evidence>
<accession>W5WJA6</accession>
<organism evidence="1 2">
    <name type="scientific">Kutzneria albida DSM 43870</name>
    <dbReference type="NCBI Taxonomy" id="1449976"/>
    <lineage>
        <taxon>Bacteria</taxon>
        <taxon>Bacillati</taxon>
        <taxon>Actinomycetota</taxon>
        <taxon>Actinomycetes</taxon>
        <taxon>Pseudonocardiales</taxon>
        <taxon>Pseudonocardiaceae</taxon>
        <taxon>Kutzneria</taxon>
    </lineage>
</organism>
<dbReference type="AlphaFoldDB" id="W5WJA6"/>
<keyword evidence="2" id="KW-1185">Reference proteome</keyword>
<dbReference type="EMBL" id="CP007155">
    <property type="protein sequence ID" value="AHH98244.1"/>
    <property type="molecule type" value="Genomic_DNA"/>
</dbReference>
<gene>
    <name evidence="1" type="ORF">KALB_4882</name>
</gene>
<dbReference type="HOGENOM" id="CLU_2435456_0_0_11"/>
<sequence>MNAESASKYFAIYPDNCKDCGGPFYDTACDAPGCVGRACLSCGVGCDWELAEGSCRQSVAGESNEDRVARVNAERAAFGLSPVRADGEPQP</sequence>
<proteinExistence type="predicted"/>
<evidence type="ECO:0000313" key="2">
    <source>
        <dbReference type="Proteomes" id="UP000019225"/>
    </source>
</evidence>
<dbReference type="STRING" id="1449976.KALB_4882"/>
<dbReference type="KEGG" id="kal:KALB_4882"/>
<reference evidence="1 2" key="1">
    <citation type="journal article" date="2014" name="BMC Genomics">
        <title>Complete genome sequence of producer of the glycopeptide antibiotic Aculeximycin Kutzneria albida DSM 43870T, a representative of minor genus of Pseudonocardiaceae.</title>
        <authorList>
            <person name="Rebets Y."/>
            <person name="Tokovenko B."/>
            <person name="Lushchyk I."/>
            <person name="Ruckert C."/>
            <person name="Zaburannyi N."/>
            <person name="Bechthold A."/>
            <person name="Kalinowski J."/>
            <person name="Luzhetskyy A."/>
        </authorList>
    </citation>
    <scope>NUCLEOTIDE SEQUENCE [LARGE SCALE GENOMIC DNA]</scope>
    <source>
        <strain evidence="1">DSM 43870</strain>
    </source>
</reference>